<dbReference type="AlphaFoldDB" id="A0AA96LJP2"/>
<dbReference type="Proteomes" id="UP001304650">
    <property type="component" value="Chromosome"/>
</dbReference>
<keyword evidence="3" id="KW-1185">Reference proteome</keyword>
<organism evidence="2 3">
    <name type="scientific">Paenibacillus roseopurpureus</name>
    <dbReference type="NCBI Taxonomy" id="2918901"/>
    <lineage>
        <taxon>Bacteria</taxon>
        <taxon>Bacillati</taxon>
        <taxon>Bacillota</taxon>
        <taxon>Bacilli</taxon>
        <taxon>Bacillales</taxon>
        <taxon>Paenibacillaceae</taxon>
        <taxon>Paenibacillus</taxon>
    </lineage>
</organism>
<gene>
    <name evidence="2" type="ORF">MJB10_17945</name>
</gene>
<evidence type="ECO:0000259" key="1">
    <source>
        <dbReference type="Pfam" id="PF12010"/>
    </source>
</evidence>
<evidence type="ECO:0000313" key="2">
    <source>
        <dbReference type="EMBL" id="WNR42990.1"/>
    </source>
</evidence>
<feature type="domain" description="DUF3502" evidence="1">
    <location>
        <begin position="283"/>
        <end position="354"/>
    </location>
</feature>
<dbReference type="EMBL" id="CP130319">
    <property type="protein sequence ID" value="WNR42990.1"/>
    <property type="molecule type" value="Genomic_DNA"/>
</dbReference>
<dbReference type="RefSeq" id="WP_314796887.1">
    <property type="nucleotide sequence ID" value="NZ_CP130319.1"/>
</dbReference>
<dbReference type="InterPro" id="IPR022627">
    <property type="entry name" value="DUF3502"/>
</dbReference>
<proteinExistence type="predicted"/>
<accession>A0AA96LJP2</accession>
<dbReference type="Pfam" id="PF12010">
    <property type="entry name" value="DUF3502"/>
    <property type="match status" value="1"/>
</dbReference>
<dbReference type="Gene3D" id="3.40.190.10">
    <property type="entry name" value="Periplasmic binding protein-like II"/>
    <property type="match status" value="2"/>
</dbReference>
<evidence type="ECO:0000313" key="3">
    <source>
        <dbReference type="Proteomes" id="UP001304650"/>
    </source>
</evidence>
<dbReference type="KEGG" id="proo:MJB10_17945"/>
<reference evidence="2" key="1">
    <citation type="submission" date="2022-02" db="EMBL/GenBank/DDBJ databases">
        <title>Paenibacillus sp. MBLB1832 Whole Genome Shotgun Sequencing.</title>
        <authorList>
            <person name="Hwang C.Y."/>
            <person name="Cho E.-S."/>
            <person name="Seo M.-J."/>
        </authorList>
    </citation>
    <scope>NUCLEOTIDE SEQUENCE</scope>
    <source>
        <strain evidence="2">MBLB1832</strain>
    </source>
</reference>
<dbReference type="SUPFAM" id="SSF53850">
    <property type="entry name" value="Periplasmic binding protein-like II"/>
    <property type="match status" value="1"/>
</dbReference>
<name>A0AA96LJP2_9BACL</name>
<protein>
    <submittedName>
        <fullName evidence="2">ABC transporter substrate-binding protein</fullName>
    </submittedName>
</protein>
<sequence>MNGKLYNVPMNFHEITINGAVVRGDLMKKYAIGDIKTLEDYGKYLDAIKKNEPNMVPYDAGADGNRLSTVHSRATGYLGNFDPVANVTTKDFKKAFDVFEQKPKLEFFNLMHTWNENGYWSKNALVKKETAKDSFSAGKSASFVENLLAANAAYMKLNVAHPEWDVKYYPFNPNVPYTANPYINNGMAINAKSKNAERALMFLDLLRNDKEYNLLTTYGIKGKHYDLSPEGKLIALPDAQNFPADGACPWGWRDDRFYLTANGGLPNYNQILDNARKNLIATPINNFVFDNTTVKSQKANLDSIISQYVGPLNFGVTSSTVEQDWNNNVVAKLKTAGVDTYLQEYQKQLDAYLANLK</sequence>